<dbReference type="PANTHER" id="PTHR35391">
    <property type="entry name" value="C2H2-TYPE DOMAIN-CONTAINING PROTEIN-RELATED"/>
    <property type="match status" value="1"/>
</dbReference>
<dbReference type="Proteomes" id="UP000799757">
    <property type="component" value="Unassembled WGS sequence"/>
</dbReference>
<protein>
    <recommendedName>
        <fullName evidence="2">Oxidoreductase acuF-like C2H2 type zinc-finger domain-containing protein</fullName>
    </recommendedName>
</protein>
<dbReference type="InterPro" id="IPR058925">
    <property type="entry name" value="zf-C2H2_AcuF"/>
</dbReference>
<proteinExistence type="predicted"/>
<evidence type="ECO:0000256" key="1">
    <source>
        <dbReference type="SAM" id="MobiDB-lite"/>
    </source>
</evidence>
<dbReference type="Pfam" id="PF26082">
    <property type="entry name" value="zf-C2H2_AcuF"/>
    <property type="match status" value="1"/>
</dbReference>
<evidence type="ECO:0000259" key="2">
    <source>
        <dbReference type="Pfam" id="PF26082"/>
    </source>
</evidence>
<keyword evidence="4" id="KW-1185">Reference proteome</keyword>
<feature type="compositionally biased region" description="Acidic residues" evidence="1">
    <location>
        <begin position="105"/>
        <end position="124"/>
    </location>
</feature>
<evidence type="ECO:0000313" key="3">
    <source>
        <dbReference type="EMBL" id="KAF2793116.1"/>
    </source>
</evidence>
<gene>
    <name evidence="3" type="ORF">K505DRAFT_386323</name>
</gene>
<accession>A0A6A6X9P3</accession>
<evidence type="ECO:0000313" key="4">
    <source>
        <dbReference type="Proteomes" id="UP000799757"/>
    </source>
</evidence>
<sequence>MESVENSEASTISSTYDECLVTFRSLLANLNRTSCRNPTKALEGYCRLRTWGEEARASWPPKSRGSLDDTLRKRQDLKLIALEIIATLQRQLELDDSERRTVEISDSESNSEDDEDEENDEDEEHAIKSPKLSAVLRHIASNIKTLFLLSDLIHRPGFEKQHIHSNGEGVDDPVIAPYADFDLHCVQETLHHWNYQQEGIEVHEDTTTPKMIEGGIAQDFIMPMNQKVLMQRLARANTTRREQLLYWSRNPNQPSGFIDPAIDSDVLNVPSFLGHGSEESRSSEQAVDPFNPVLQKESEEIIYTPSAVRNKLSNRVPDVPKAAQDGPHFECPYCHVILESDRMQNRNQWQHHVFRDLRPYICTFEECQNPDKQYSTRHDWIYHERQMHRRQWVCKEHNAKFPTQDLFVEHIGEVHSKSMIKNEQLSVLLQISERQVDDTEIMSCPLCPDKLRLMELESHLAEKLESISLLALSSSVQDNMETTETQDVAPTSAIDASSISTGLSKTSEPSIDLDTSRRQCSECGHEWSSGDQSQECPACSSDPTFLLNMLPYTMDDEEEDYLQKREYKPTNGIIGKIGFLFQAIFNIKRADSIRRENLPDAKGTEYSHDVGSFRNSLFLLELQLETILEFVAFRIEIAEMRENPLHEIWHDEAKEGLMHHAMKDTYETYFQLVKEVESSLIEMGVALGLANEDIVGSRSNLLSRFKY</sequence>
<dbReference type="OrthoDB" id="3800350at2759"/>
<organism evidence="3 4">
    <name type="scientific">Melanomma pulvis-pyrius CBS 109.77</name>
    <dbReference type="NCBI Taxonomy" id="1314802"/>
    <lineage>
        <taxon>Eukaryota</taxon>
        <taxon>Fungi</taxon>
        <taxon>Dikarya</taxon>
        <taxon>Ascomycota</taxon>
        <taxon>Pezizomycotina</taxon>
        <taxon>Dothideomycetes</taxon>
        <taxon>Pleosporomycetidae</taxon>
        <taxon>Pleosporales</taxon>
        <taxon>Melanommataceae</taxon>
        <taxon>Melanomma</taxon>
    </lineage>
</organism>
<reference evidence="3" key="1">
    <citation type="journal article" date="2020" name="Stud. Mycol.">
        <title>101 Dothideomycetes genomes: a test case for predicting lifestyles and emergence of pathogens.</title>
        <authorList>
            <person name="Haridas S."/>
            <person name="Albert R."/>
            <person name="Binder M."/>
            <person name="Bloem J."/>
            <person name="Labutti K."/>
            <person name="Salamov A."/>
            <person name="Andreopoulos B."/>
            <person name="Baker S."/>
            <person name="Barry K."/>
            <person name="Bills G."/>
            <person name="Bluhm B."/>
            <person name="Cannon C."/>
            <person name="Castanera R."/>
            <person name="Culley D."/>
            <person name="Daum C."/>
            <person name="Ezra D."/>
            <person name="Gonzalez J."/>
            <person name="Henrissat B."/>
            <person name="Kuo A."/>
            <person name="Liang C."/>
            <person name="Lipzen A."/>
            <person name="Lutzoni F."/>
            <person name="Magnuson J."/>
            <person name="Mondo S."/>
            <person name="Nolan M."/>
            <person name="Ohm R."/>
            <person name="Pangilinan J."/>
            <person name="Park H.-J."/>
            <person name="Ramirez L."/>
            <person name="Alfaro M."/>
            <person name="Sun H."/>
            <person name="Tritt A."/>
            <person name="Yoshinaga Y."/>
            <person name="Zwiers L.-H."/>
            <person name="Turgeon B."/>
            <person name="Goodwin S."/>
            <person name="Spatafora J."/>
            <person name="Crous P."/>
            <person name="Grigoriev I."/>
        </authorList>
    </citation>
    <scope>NUCLEOTIDE SEQUENCE</scope>
    <source>
        <strain evidence="3">CBS 109.77</strain>
    </source>
</reference>
<feature type="region of interest" description="Disordered" evidence="1">
    <location>
        <begin position="96"/>
        <end position="128"/>
    </location>
</feature>
<name>A0A6A6X9P3_9PLEO</name>
<dbReference type="AlphaFoldDB" id="A0A6A6X9P3"/>
<dbReference type="EMBL" id="MU001941">
    <property type="protein sequence ID" value="KAF2793116.1"/>
    <property type="molecule type" value="Genomic_DNA"/>
</dbReference>
<feature type="domain" description="Oxidoreductase acuF-like C2H2 type zinc-finger" evidence="2">
    <location>
        <begin position="326"/>
        <end position="357"/>
    </location>
</feature>
<dbReference type="PANTHER" id="PTHR35391:SF7">
    <property type="entry name" value="C2H2-TYPE DOMAIN-CONTAINING PROTEIN"/>
    <property type="match status" value="1"/>
</dbReference>